<protein>
    <submittedName>
        <fullName evidence="3">Uncharacterized protein</fullName>
    </submittedName>
</protein>
<keyword evidence="4" id="KW-1185">Reference proteome</keyword>
<feature type="signal peptide" evidence="2">
    <location>
        <begin position="1"/>
        <end position="24"/>
    </location>
</feature>
<name>A0ABD1L0K2_9FABA</name>
<organism evidence="3 4">
    <name type="scientific">Flemingia macrophylla</name>
    <dbReference type="NCBI Taxonomy" id="520843"/>
    <lineage>
        <taxon>Eukaryota</taxon>
        <taxon>Viridiplantae</taxon>
        <taxon>Streptophyta</taxon>
        <taxon>Embryophyta</taxon>
        <taxon>Tracheophyta</taxon>
        <taxon>Spermatophyta</taxon>
        <taxon>Magnoliopsida</taxon>
        <taxon>eudicotyledons</taxon>
        <taxon>Gunneridae</taxon>
        <taxon>Pentapetalae</taxon>
        <taxon>rosids</taxon>
        <taxon>fabids</taxon>
        <taxon>Fabales</taxon>
        <taxon>Fabaceae</taxon>
        <taxon>Papilionoideae</taxon>
        <taxon>50 kb inversion clade</taxon>
        <taxon>NPAAA clade</taxon>
        <taxon>indigoferoid/millettioid clade</taxon>
        <taxon>Phaseoleae</taxon>
        <taxon>Flemingia</taxon>
    </lineage>
</organism>
<accession>A0ABD1L0K2</accession>
<dbReference type="AlphaFoldDB" id="A0ABD1L0K2"/>
<dbReference type="PANTHER" id="PTHR34545">
    <property type="entry name" value="CLAVATA3/ESR (CLE)-RELATED PROTEIN 22"/>
    <property type="match status" value="1"/>
</dbReference>
<reference evidence="3 4" key="1">
    <citation type="submission" date="2024-08" db="EMBL/GenBank/DDBJ databases">
        <title>Insights into the chromosomal genome structure of Flemingia macrophylla.</title>
        <authorList>
            <person name="Ding Y."/>
            <person name="Zhao Y."/>
            <person name="Bi W."/>
            <person name="Wu M."/>
            <person name="Zhao G."/>
            <person name="Gong Y."/>
            <person name="Li W."/>
            <person name="Zhang P."/>
        </authorList>
    </citation>
    <scope>NUCLEOTIDE SEQUENCE [LARGE SCALE GENOMIC DNA]</scope>
    <source>
        <strain evidence="3">DYQJB</strain>
        <tissue evidence="3">Leaf</tissue>
    </source>
</reference>
<evidence type="ECO:0000313" key="3">
    <source>
        <dbReference type="EMBL" id="KAL2316893.1"/>
    </source>
</evidence>
<evidence type="ECO:0000256" key="1">
    <source>
        <dbReference type="SAM" id="MobiDB-lite"/>
    </source>
</evidence>
<feature type="region of interest" description="Disordered" evidence="1">
    <location>
        <begin position="35"/>
        <end position="55"/>
    </location>
</feature>
<feature type="chain" id="PRO_5044832207" evidence="2">
    <location>
        <begin position="25"/>
        <end position="77"/>
    </location>
</feature>
<sequence length="77" mass="8322">MRLISVASFSILLLVLSFITISSAAADGYAETQSFRNHNKPLPSHRTSGGSRKDGVEAVLGAEKRVIYTGPNPLHNR</sequence>
<gene>
    <name evidence="3" type="ORF">Fmac_030769</name>
</gene>
<dbReference type="InterPro" id="IPR033249">
    <property type="entry name" value="CLE_plant"/>
</dbReference>
<dbReference type="Proteomes" id="UP001603857">
    <property type="component" value="Unassembled WGS sequence"/>
</dbReference>
<dbReference type="EMBL" id="JBGMDY010000011">
    <property type="protein sequence ID" value="KAL2316893.1"/>
    <property type="molecule type" value="Genomic_DNA"/>
</dbReference>
<proteinExistence type="predicted"/>
<evidence type="ECO:0000313" key="4">
    <source>
        <dbReference type="Proteomes" id="UP001603857"/>
    </source>
</evidence>
<keyword evidence="2" id="KW-0732">Signal</keyword>
<dbReference type="PANTHER" id="PTHR34545:SF1">
    <property type="entry name" value="CLAVATA3_ESR (CLE)-RELATED PROTEIN 22"/>
    <property type="match status" value="1"/>
</dbReference>
<comment type="caution">
    <text evidence="3">The sequence shown here is derived from an EMBL/GenBank/DDBJ whole genome shotgun (WGS) entry which is preliminary data.</text>
</comment>
<evidence type="ECO:0000256" key="2">
    <source>
        <dbReference type="SAM" id="SignalP"/>
    </source>
</evidence>